<evidence type="ECO:0000256" key="1">
    <source>
        <dbReference type="ARBA" id="ARBA00009981"/>
    </source>
</evidence>
<dbReference type="NCBIfam" id="TIGR01552">
    <property type="entry name" value="phd_fam"/>
    <property type="match status" value="1"/>
</dbReference>
<dbReference type="EMBL" id="MGAC01000023">
    <property type="protein sequence ID" value="OGK38059.1"/>
    <property type="molecule type" value="Genomic_DNA"/>
</dbReference>
<organism evidence="3 4">
    <name type="scientific">Candidatus Roizmanbacteria bacterium RIFCSPHIGHO2_12_FULL_41_11</name>
    <dbReference type="NCBI Taxonomy" id="1802052"/>
    <lineage>
        <taxon>Bacteria</taxon>
        <taxon>Candidatus Roizmaniibacteriota</taxon>
    </lineage>
</organism>
<comment type="function">
    <text evidence="2">Antitoxin component of a type II toxin-antitoxin (TA) system.</text>
</comment>
<dbReference type="Proteomes" id="UP000176803">
    <property type="component" value="Unassembled WGS sequence"/>
</dbReference>
<evidence type="ECO:0000313" key="4">
    <source>
        <dbReference type="Proteomes" id="UP000176803"/>
    </source>
</evidence>
<protein>
    <recommendedName>
        <fullName evidence="2">Antitoxin</fullName>
    </recommendedName>
</protein>
<dbReference type="InterPro" id="IPR036165">
    <property type="entry name" value="YefM-like_sf"/>
</dbReference>
<gene>
    <name evidence="3" type="ORF">A3F03_02460</name>
</gene>
<name>A0A1F7I3W7_9BACT</name>
<dbReference type="Pfam" id="PF02604">
    <property type="entry name" value="PhdYeFM_antitox"/>
    <property type="match status" value="1"/>
</dbReference>
<comment type="caution">
    <text evidence="3">The sequence shown here is derived from an EMBL/GenBank/DDBJ whole genome shotgun (WGS) entry which is preliminary data.</text>
</comment>
<dbReference type="AlphaFoldDB" id="A0A1F7I3W7"/>
<dbReference type="SUPFAM" id="SSF143120">
    <property type="entry name" value="YefM-like"/>
    <property type="match status" value="1"/>
</dbReference>
<accession>A0A1F7I3W7</accession>
<proteinExistence type="inferred from homology"/>
<evidence type="ECO:0000256" key="2">
    <source>
        <dbReference type="RuleBase" id="RU362080"/>
    </source>
</evidence>
<evidence type="ECO:0000313" key="3">
    <source>
        <dbReference type="EMBL" id="OGK38059.1"/>
    </source>
</evidence>
<dbReference type="Gene3D" id="3.40.1620.10">
    <property type="entry name" value="YefM-like domain"/>
    <property type="match status" value="1"/>
</dbReference>
<comment type="similarity">
    <text evidence="1 2">Belongs to the phD/YefM antitoxin family.</text>
</comment>
<dbReference type="InterPro" id="IPR006442">
    <property type="entry name" value="Antitoxin_Phd/YefM"/>
</dbReference>
<sequence>MKQVIKASEAREQWATLLNNVFRNQTRVVVEKSGIPVAAVISAEDLDRLTKLENQRAQRFKVLDEIGQVFQDIPAKQLLSKVSEAINQVRSRET</sequence>
<reference evidence="3 4" key="1">
    <citation type="journal article" date="2016" name="Nat. Commun.">
        <title>Thousands of microbial genomes shed light on interconnected biogeochemical processes in an aquifer system.</title>
        <authorList>
            <person name="Anantharaman K."/>
            <person name="Brown C.T."/>
            <person name="Hug L.A."/>
            <person name="Sharon I."/>
            <person name="Castelle C.J."/>
            <person name="Probst A.J."/>
            <person name="Thomas B.C."/>
            <person name="Singh A."/>
            <person name="Wilkins M.J."/>
            <person name="Karaoz U."/>
            <person name="Brodie E.L."/>
            <person name="Williams K.H."/>
            <person name="Hubbard S.S."/>
            <person name="Banfield J.F."/>
        </authorList>
    </citation>
    <scope>NUCLEOTIDE SEQUENCE [LARGE SCALE GENOMIC DNA]</scope>
</reference>